<organism evidence="1 2">
    <name type="scientific">Actinomadura rubrisoli</name>
    <dbReference type="NCBI Taxonomy" id="2530368"/>
    <lineage>
        <taxon>Bacteria</taxon>
        <taxon>Bacillati</taxon>
        <taxon>Actinomycetota</taxon>
        <taxon>Actinomycetes</taxon>
        <taxon>Streptosporangiales</taxon>
        <taxon>Thermomonosporaceae</taxon>
        <taxon>Actinomadura</taxon>
    </lineage>
</organism>
<protein>
    <recommendedName>
        <fullName evidence="3">Lipoprotein</fullName>
    </recommendedName>
</protein>
<gene>
    <name evidence="1" type="ORF">E1298_00365</name>
</gene>
<accession>A0A4R5CGN4</accession>
<comment type="caution">
    <text evidence="1">The sequence shown here is derived from an EMBL/GenBank/DDBJ whole genome shotgun (WGS) entry which is preliminary data.</text>
</comment>
<dbReference type="NCBIfam" id="NF046121">
    <property type="entry name" value="lipo_SCO7460"/>
    <property type="match status" value="1"/>
</dbReference>
<reference evidence="1 2" key="1">
    <citation type="submission" date="2019-03" db="EMBL/GenBank/DDBJ databases">
        <title>Draft genome sequences of novel Actinobacteria.</title>
        <authorList>
            <person name="Sahin N."/>
            <person name="Ay H."/>
            <person name="Saygin H."/>
        </authorList>
    </citation>
    <scope>NUCLEOTIDE SEQUENCE [LARGE SCALE GENOMIC DNA]</scope>
    <source>
        <strain evidence="1 2">H3C3</strain>
    </source>
</reference>
<evidence type="ECO:0000313" key="1">
    <source>
        <dbReference type="EMBL" id="TDD98196.1"/>
    </source>
</evidence>
<name>A0A4R5CGN4_9ACTN</name>
<evidence type="ECO:0008006" key="3">
    <source>
        <dbReference type="Google" id="ProtNLM"/>
    </source>
</evidence>
<keyword evidence="2" id="KW-1185">Reference proteome</keyword>
<dbReference type="Proteomes" id="UP000294513">
    <property type="component" value="Unassembled WGS sequence"/>
</dbReference>
<dbReference type="EMBL" id="SMKU01000001">
    <property type="protein sequence ID" value="TDD98196.1"/>
    <property type="molecule type" value="Genomic_DNA"/>
</dbReference>
<evidence type="ECO:0000313" key="2">
    <source>
        <dbReference type="Proteomes" id="UP000294513"/>
    </source>
</evidence>
<dbReference type="OrthoDB" id="4028160at2"/>
<proteinExistence type="predicted"/>
<sequence>MLAGGCALGTGNDKKRATELAERLYPGQLRLIGARTLFPETNGSEVTFAVRDDPDAVVRLRIDGKKALCDRKPCEGALTEAVARGRKQAAEFRLMRSAFERCGYQIIGLGPTVGEPWVTADLTNDNVTAVLAELGRCAVQWSAALTANGSPPQSDGSYGLPAGTRSLRVKLVRSDVARGRPSGDPKAPALARLTAGKLQAALSKRTYFAAGFTMRDGRDEPVTSGISISRPFEERQAFGRRVRTAVGEQLRATHPQATVTSYNGVWRLEQGRVDRFTGYVLFCDTPGHDRNCLGNDAVRVTVDEQGVPVSELQFVPNVREGNGPLRLPPN</sequence>
<dbReference type="AlphaFoldDB" id="A0A4R5CGN4"/>